<geneLocation type="plasmid" evidence="1 2">
    <name>pTT6-2</name>
</geneLocation>
<keyword evidence="2" id="KW-1185">Reference proteome</keyword>
<evidence type="ECO:0000313" key="1">
    <source>
        <dbReference type="EMBL" id="QQP93573.1"/>
    </source>
</evidence>
<keyword evidence="1" id="KW-0614">Plasmid</keyword>
<dbReference type="EMBL" id="CP067422">
    <property type="protein sequence ID" value="QQP93573.1"/>
    <property type="molecule type" value="Genomic_DNA"/>
</dbReference>
<reference evidence="1" key="1">
    <citation type="submission" date="2021-02" db="EMBL/GenBank/DDBJ databases">
        <title>Skermanella TT6 skin isolate.</title>
        <authorList>
            <person name="Lee K."/>
            <person name="Ganzorig M."/>
        </authorList>
    </citation>
    <scope>NUCLEOTIDE SEQUENCE</scope>
    <source>
        <strain evidence="1">TT6</strain>
    </source>
</reference>
<dbReference type="Proteomes" id="UP000595197">
    <property type="component" value="Plasmid pTT6-2"/>
</dbReference>
<gene>
    <name evidence="1" type="ORF">IGS68_31605</name>
</gene>
<sequence length="58" mass="6308">MIPRYVIYHVASGVIVAVLTGKRSFAEVNLREGEAIVEHLGLVSAAKHRVVDGKVVPR</sequence>
<organism evidence="1 2">
    <name type="scientific">Skermanella cutis</name>
    <dbReference type="NCBI Taxonomy" id="2775420"/>
    <lineage>
        <taxon>Bacteria</taxon>
        <taxon>Pseudomonadati</taxon>
        <taxon>Pseudomonadota</taxon>
        <taxon>Alphaproteobacteria</taxon>
        <taxon>Rhodospirillales</taxon>
        <taxon>Azospirillaceae</taxon>
        <taxon>Skermanella</taxon>
    </lineage>
</organism>
<proteinExistence type="predicted"/>
<protein>
    <submittedName>
        <fullName evidence="1">Uncharacterized protein</fullName>
    </submittedName>
</protein>
<evidence type="ECO:0000313" key="2">
    <source>
        <dbReference type="Proteomes" id="UP000595197"/>
    </source>
</evidence>
<accession>A0ABX7BMA9</accession>
<dbReference type="RefSeq" id="WP_201083236.1">
    <property type="nucleotide sequence ID" value="NZ_CP067422.1"/>
</dbReference>
<name>A0ABX7BMA9_9PROT</name>